<keyword evidence="2" id="KW-0238">DNA-binding</keyword>
<evidence type="ECO:0000256" key="2">
    <source>
        <dbReference type="ARBA" id="ARBA00023125"/>
    </source>
</evidence>
<gene>
    <name evidence="5" type="ORF">KDW96_10390</name>
</gene>
<sequence length="116" mass="12728">MNDSPISRQQAIEAAIATFDSTFFKALCEPSRIGVLKRVMLLGRADISAIAAELPQERSVVSRHLQTLQEAGILRTAREGRQVFYEVDGPAIVNRLEATLRECKRIAPYCCPGAPG</sequence>
<evidence type="ECO:0000256" key="3">
    <source>
        <dbReference type="ARBA" id="ARBA00023163"/>
    </source>
</evidence>
<dbReference type="InterPro" id="IPR036388">
    <property type="entry name" value="WH-like_DNA-bd_sf"/>
</dbReference>
<evidence type="ECO:0000256" key="1">
    <source>
        <dbReference type="ARBA" id="ARBA00023015"/>
    </source>
</evidence>
<dbReference type="Pfam" id="PF01022">
    <property type="entry name" value="HTH_5"/>
    <property type="match status" value="1"/>
</dbReference>
<protein>
    <submittedName>
        <fullName evidence="5">Helix-turn-helix transcriptional regulator</fullName>
    </submittedName>
</protein>
<name>A0ABY5HED1_9PSED</name>
<dbReference type="PRINTS" id="PR00778">
    <property type="entry name" value="HTHARSR"/>
</dbReference>
<dbReference type="InterPro" id="IPR051011">
    <property type="entry name" value="Metal_resp_trans_reg"/>
</dbReference>
<dbReference type="PROSITE" id="PS50987">
    <property type="entry name" value="HTH_ARSR_2"/>
    <property type="match status" value="1"/>
</dbReference>
<evidence type="ECO:0000313" key="6">
    <source>
        <dbReference type="Proteomes" id="UP001059672"/>
    </source>
</evidence>
<keyword evidence="1" id="KW-0805">Transcription regulation</keyword>
<dbReference type="NCBIfam" id="NF033788">
    <property type="entry name" value="HTH_metalloreg"/>
    <property type="match status" value="1"/>
</dbReference>
<keyword evidence="3" id="KW-0804">Transcription</keyword>
<proteinExistence type="predicted"/>
<evidence type="ECO:0000313" key="5">
    <source>
        <dbReference type="EMBL" id="UTW09679.1"/>
    </source>
</evidence>
<dbReference type="InterPro" id="IPR036390">
    <property type="entry name" value="WH_DNA-bd_sf"/>
</dbReference>
<dbReference type="RefSeq" id="WP_255840338.1">
    <property type="nucleotide sequence ID" value="NZ_CP073346.1"/>
</dbReference>
<dbReference type="InterPro" id="IPR011991">
    <property type="entry name" value="ArsR-like_HTH"/>
</dbReference>
<feature type="domain" description="HTH arsR-type" evidence="4">
    <location>
        <begin position="12"/>
        <end position="107"/>
    </location>
</feature>
<organism evidence="5 6">
    <name type="scientific">Pseudomonas benzenivorans</name>
    <dbReference type="NCBI Taxonomy" id="556533"/>
    <lineage>
        <taxon>Bacteria</taxon>
        <taxon>Pseudomonadati</taxon>
        <taxon>Pseudomonadota</taxon>
        <taxon>Gammaproteobacteria</taxon>
        <taxon>Pseudomonadales</taxon>
        <taxon>Pseudomonadaceae</taxon>
        <taxon>Pseudomonas</taxon>
    </lineage>
</organism>
<evidence type="ECO:0000259" key="4">
    <source>
        <dbReference type="PROSITE" id="PS50987"/>
    </source>
</evidence>
<dbReference type="InterPro" id="IPR001845">
    <property type="entry name" value="HTH_ArsR_DNA-bd_dom"/>
</dbReference>
<reference evidence="5" key="1">
    <citation type="submission" date="2021-04" db="EMBL/GenBank/DDBJ databases">
        <title>Oceanospirillales bacteria with DddD are important DMSP degraders in coastal seawater.</title>
        <authorList>
            <person name="Liu J."/>
        </authorList>
    </citation>
    <scope>NUCLEOTIDE SEQUENCE</scope>
    <source>
        <strain evidence="5">D13-4</strain>
    </source>
</reference>
<dbReference type="SMART" id="SM00418">
    <property type="entry name" value="HTH_ARSR"/>
    <property type="match status" value="1"/>
</dbReference>
<dbReference type="Proteomes" id="UP001059672">
    <property type="component" value="Chromosome"/>
</dbReference>
<dbReference type="SUPFAM" id="SSF46785">
    <property type="entry name" value="Winged helix' DNA-binding domain"/>
    <property type="match status" value="1"/>
</dbReference>
<dbReference type="Gene3D" id="1.10.10.10">
    <property type="entry name" value="Winged helix-like DNA-binding domain superfamily/Winged helix DNA-binding domain"/>
    <property type="match status" value="1"/>
</dbReference>
<keyword evidence="6" id="KW-1185">Reference proteome</keyword>
<dbReference type="CDD" id="cd00090">
    <property type="entry name" value="HTH_ARSR"/>
    <property type="match status" value="1"/>
</dbReference>
<dbReference type="EMBL" id="CP073346">
    <property type="protein sequence ID" value="UTW09679.1"/>
    <property type="molecule type" value="Genomic_DNA"/>
</dbReference>
<dbReference type="PANTHER" id="PTHR43132">
    <property type="entry name" value="ARSENICAL RESISTANCE OPERON REPRESSOR ARSR-RELATED"/>
    <property type="match status" value="1"/>
</dbReference>
<accession>A0ABY5HED1</accession>
<dbReference type="PANTHER" id="PTHR43132:SF6">
    <property type="entry name" value="HTH-TYPE TRANSCRIPTIONAL REPRESSOR CZRA"/>
    <property type="match status" value="1"/>
</dbReference>